<dbReference type="GO" id="GO:0004602">
    <property type="term" value="F:glutathione peroxidase activity"/>
    <property type="evidence" value="ECO:0007669"/>
    <property type="project" value="TreeGrafter"/>
</dbReference>
<dbReference type="PIRSF" id="PIRSF006386">
    <property type="entry name" value="HCCAis_GSTk"/>
    <property type="match status" value="1"/>
</dbReference>
<feature type="active site" description="Nucleophile" evidence="2">
    <location>
        <position position="13"/>
    </location>
</feature>
<protein>
    <recommendedName>
        <fullName evidence="1">2-hydroxychromene-2-carboxylate isomerase</fullName>
        <ecNumber evidence="1">5.99.1.4</ecNumber>
    </recommendedName>
</protein>
<sequence length="199" mass="22024">MRRTVDYYFAPQSPWMYLGHERFAELLQRTDTQVRVLPVDFGQVFPASGGLPLPQRAPQRQAYRLVELRRFSEALGIPLNPQPRCFPVAGDPAGWLITVVAGQDGEAAAMRLTGAVGRAVWAQERDIADAVVLAELLDECGLDPQRLAQSQQDGVKALYTAHTTQAIDAGVFGAPSYVIDGEVFWGQDRLDFVERRLLA</sequence>
<dbReference type="CDD" id="cd03022">
    <property type="entry name" value="DsbA_HCCA_Iso"/>
    <property type="match status" value="1"/>
</dbReference>
<dbReference type="GO" id="GO:1901170">
    <property type="term" value="P:naphthalene catabolic process"/>
    <property type="evidence" value="ECO:0007669"/>
    <property type="project" value="InterPro"/>
</dbReference>
<evidence type="ECO:0000256" key="2">
    <source>
        <dbReference type="PIRSR" id="PIRSR006386-1"/>
    </source>
</evidence>
<dbReference type="EMBL" id="AOGK01000002">
    <property type="protein sequence ID" value="MDG5974430.1"/>
    <property type="molecule type" value="Genomic_DNA"/>
</dbReference>
<dbReference type="RefSeq" id="WP_068169732.1">
    <property type="nucleotide sequence ID" value="NZ_AOGK01000002.1"/>
</dbReference>
<gene>
    <name evidence="4" type="ORF">H010_04147</name>
</gene>
<dbReference type="InterPro" id="IPR001853">
    <property type="entry name" value="DSBA-like_thioredoxin_dom"/>
</dbReference>
<dbReference type="EC" id="5.99.1.4" evidence="1"/>
<evidence type="ECO:0000256" key="1">
    <source>
        <dbReference type="PIRNR" id="PIRNR006386"/>
    </source>
</evidence>
<evidence type="ECO:0000259" key="3">
    <source>
        <dbReference type="Pfam" id="PF01323"/>
    </source>
</evidence>
<proteinExistence type="inferred from homology"/>
<keyword evidence="5" id="KW-1185">Reference proteome</keyword>
<dbReference type="GO" id="GO:0006749">
    <property type="term" value="P:glutathione metabolic process"/>
    <property type="evidence" value="ECO:0007669"/>
    <property type="project" value="TreeGrafter"/>
</dbReference>
<dbReference type="SUPFAM" id="SSF52833">
    <property type="entry name" value="Thioredoxin-like"/>
    <property type="match status" value="1"/>
</dbReference>
<organism evidence="4 5">
    <name type="scientific">Hydrogenophaga taeniospiralis CCUG 15921</name>
    <dbReference type="NCBI Taxonomy" id="1281780"/>
    <lineage>
        <taxon>Bacteria</taxon>
        <taxon>Pseudomonadati</taxon>
        <taxon>Pseudomonadota</taxon>
        <taxon>Betaproteobacteria</taxon>
        <taxon>Burkholderiales</taxon>
        <taxon>Comamonadaceae</taxon>
        <taxon>Hydrogenophaga</taxon>
    </lineage>
</organism>
<feature type="domain" description="DSBA-like thioredoxin" evidence="3">
    <location>
        <begin position="4"/>
        <end position="197"/>
    </location>
</feature>
<accession>A0A9X4NU72</accession>
<dbReference type="GO" id="GO:0018845">
    <property type="term" value="F:2-hydroxychromene-2-carboxylate isomerase activity"/>
    <property type="evidence" value="ECO:0007669"/>
    <property type="project" value="UniProtKB-UniRule"/>
</dbReference>
<evidence type="ECO:0000313" key="4">
    <source>
        <dbReference type="EMBL" id="MDG5974430.1"/>
    </source>
</evidence>
<dbReference type="GO" id="GO:0004364">
    <property type="term" value="F:glutathione transferase activity"/>
    <property type="evidence" value="ECO:0007669"/>
    <property type="project" value="TreeGrafter"/>
</dbReference>
<comment type="caution">
    <text evidence="4">The sequence shown here is derived from an EMBL/GenBank/DDBJ whole genome shotgun (WGS) entry which is preliminary data.</text>
</comment>
<dbReference type="Proteomes" id="UP001152876">
    <property type="component" value="Unassembled WGS sequence"/>
</dbReference>
<dbReference type="InterPro" id="IPR044087">
    <property type="entry name" value="NahD-like"/>
</dbReference>
<dbReference type="InterPro" id="IPR051924">
    <property type="entry name" value="GST_Kappa/NadH"/>
</dbReference>
<dbReference type="AlphaFoldDB" id="A0A9X4NU72"/>
<reference evidence="4" key="1">
    <citation type="submission" date="2013-01" db="EMBL/GenBank/DDBJ databases">
        <title>Genome draft of Hydrogenophaga taeniospiralis 2K1.</title>
        <authorList>
            <person name="Gomila M."/>
            <person name="Lalucat J."/>
        </authorList>
    </citation>
    <scope>NUCLEOTIDE SEQUENCE</scope>
    <source>
        <strain evidence="4">CCUG 15921</strain>
    </source>
</reference>
<dbReference type="InterPro" id="IPR036249">
    <property type="entry name" value="Thioredoxin-like_sf"/>
</dbReference>
<dbReference type="PANTHER" id="PTHR42943">
    <property type="entry name" value="GLUTATHIONE S-TRANSFERASE KAPPA"/>
    <property type="match status" value="1"/>
</dbReference>
<dbReference type="Gene3D" id="3.40.30.10">
    <property type="entry name" value="Glutaredoxin"/>
    <property type="match status" value="1"/>
</dbReference>
<dbReference type="PANTHER" id="PTHR42943:SF13">
    <property type="entry name" value="GLUTATHIONE S-TRANSFERASE KAPPA-RELATED"/>
    <property type="match status" value="1"/>
</dbReference>
<evidence type="ECO:0000313" key="5">
    <source>
        <dbReference type="Proteomes" id="UP001152876"/>
    </source>
</evidence>
<dbReference type="InterPro" id="IPR014440">
    <property type="entry name" value="HCCAis_GSTk"/>
</dbReference>
<keyword evidence="1" id="KW-0413">Isomerase</keyword>
<name>A0A9X4NU72_9BURK</name>
<dbReference type="OrthoDB" id="8560325at2"/>
<comment type="similarity">
    <text evidence="1">Belongs to the GST superfamily. NadH family.</text>
</comment>
<dbReference type="Pfam" id="PF01323">
    <property type="entry name" value="DSBA"/>
    <property type="match status" value="1"/>
</dbReference>
<comment type="catalytic activity">
    <reaction evidence="1">
        <text>2-hydroxychromene-2-carboxylate = (3E)-4-(2-hydroxyphenyl)-2-oxobut-3-enoate</text>
        <dbReference type="Rhea" id="RHEA:27401"/>
        <dbReference type="ChEBI" id="CHEBI:59350"/>
        <dbReference type="ChEBI" id="CHEBI:59353"/>
        <dbReference type="EC" id="5.99.1.4"/>
    </reaction>
</comment>